<dbReference type="PANTHER" id="PTHR10642">
    <property type="entry name" value="RIBONUCLEASE H1"/>
    <property type="match status" value="1"/>
</dbReference>
<keyword evidence="6" id="KW-0255">Endonuclease</keyword>
<keyword evidence="10" id="KW-1185">Reference proteome</keyword>
<dbReference type="GeneID" id="34608858"/>
<comment type="similarity">
    <text evidence="2">Belongs to the RNase H family.</text>
</comment>
<evidence type="ECO:0000313" key="9">
    <source>
        <dbReference type="EMBL" id="OJJ49480.1"/>
    </source>
</evidence>
<name>A0A1L9SQI4_9EURO</name>
<keyword evidence="4" id="KW-0540">Nuclease</keyword>
<evidence type="ECO:0000256" key="7">
    <source>
        <dbReference type="ARBA" id="ARBA00022801"/>
    </source>
</evidence>
<evidence type="ECO:0000313" key="10">
    <source>
        <dbReference type="Proteomes" id="UP000184188"/>
    </source>
</evidence>
<dbReference type="InterPro" id="IPR050092">
    <property type="entry name" value="RNase_H"/>
</dbReference>
<dbReference type="GO" id="GO:0004523">
    <property type="term" value="F:RNA-DNA hybrid ribonuclease activity"/>
    <property type="evidence" value="ECO:0007669"/>
    <property type="project" value="UniProtKB-EC"/>
</dbReference>
<dbReference type="Pfam" id="PF00075">
    <property type="entry name" value="RNase_H"/>
    <property type="match status" value="1"/>
</dbReference>
<dbReference type="STRING" id="1073090.A0A1L9SQI4"/>
<proteinExistence type="inferred from homology"/>
<dbReference type="InterPro" id="IPR002156">
    <property type="entry name" value="RNaseH_domain"/>
</dbReference>
<comment type="catalytic activity">
    <reaction evidence="1">
        <text>Endonucleolytic cleavage to 5'-phosphomonoester.</text>
        <dbReference type="EC" id="3.1.26.4"/>
    </reaction>
</comment>
<evidence type="ECO:0000256" key="1">
    <source>
        <dbReference type="ARBA" id="ARBA00000077"/>
    </source>
</evidence>
<evidence type="ECO:0000256" key="6">
    <source>
        <dbReference type="ARBA" id="ARBA00022759"/>
    </source>
</evidence>
<evidence type="ECO:0000256" key="3">
    <source>
        <dbReference type="ARBA" id="ARBA00012180"/>
    </source>
</evidence>
<dbReference type="RefSeq" id="XP_022583990.1">
    <property type="nucleotide sequence ID" value="XM_022722393.1"/>
</dbReference>
<dbReference type="EC" id="3.1.26.4" evidence="3"/>
<dbReference type="AlphaFoldDB" id="A0A1L9SQI4"/>
<protein>
    <recommendedName>
        <fullName evidence="3">ribonuclease H</fullName>
        <ecNumber evidence="3">3.1.26.4</ecNumber>
    </recommendedName>
</protein>
<evidence type="ECO:0000256" key="5">
    <source>
        <dbReference type="ARBA" id="ARBA00022723"/>
    </source>
</evidence>
<dbReference type="GO" id="GO:0003676">
    <property type="term" value="F:nucleic acid binding"/>
    <property type="evidence" value="ECO:0007669"/>
    <property type="project" value="InterPro"/>
</dbReference>
<feature type="domain" description="RNase H type-1" evidence="8">
    <location>
        <begin position="69"/>
        <end position="232"/>
    </location>
</feature>
<dbReference type="PANTHER" id="PTHR10642:SF26">
    <property type="entry name" value="RIBONUCLEASE H1"/>
    <property type="match status" value="1"/>
</dbReference>
<evidence type="ECO:0000259" key="8">
    <source>
        <dbReference type="PROSITE" id="PS50879"/>
    </source>
</evidence>
<accession>A0A1L9SQI4</accession>
<dbReference type="GO" id="GO:0043137">
    <property type="term" value="P:DNA replication, removal of RNA primer"/>
    <property type="evidence" value="ECO:0007669"/>
    <property type="project" value="TreeGrafter"/>
</dbReference>
<dbReference type="PROSITE" id="PS50879">
    <property type="entry name" value="RNASE_H_1"/>
    <property type="match status" value="1"/>
</dbReference>
<dbReference type="EMBL" id="KV878338">
    <property type="protein sequence ID" value="OJJ49480.1"/>
    <property type="molecule type" value="Genomic_DNA"/>
</dbReference>
<dbReference type="VEuPathDB" id="FungiDB:ASPZODRAFT_129958"/>
<organism evidence="9 10">
    <name type="scientific">Penicilliopsis zonata CBS 506.65</name>
    <dbReference type="NCBI Taxonomy" id="1073090"/>
    <lineage>
        <taxon>Eukaryota</taxon>
        <taxon>Fungi</taxon>
        <taxon>Dikarya</taxon>
        <taxon>Ascomycota</taxon>
        <taxon>Pezizomycotina</taxon>
        <taxon>Eurotiomycetes</taxon>
        <taxon>Eurotiomycetidae</taxon>
        <taxon>Eurotiales</taxon>
        <taxon>Aspergillaceae</taxon>
        <taxon>Penicilliopsis</taxon>
    </lineage>
</organism>
<dbReference type="SUPFAM" id="SSF53098">
    <property type="entry name" value="Ribonuclease H-like"/>
    <property type="match status" value="1"/>
</dbReference>
<evidence type="ECO:0000256" key="4">
    <source>
        <dbReference type="ARBA" id="ARBA00022722"/>
    </source>
</evidence>
<gene>
    <name evidence="9" type="ORF">ASPZODRAFT_129958</name>
</gene>
<keyword evidence="7" id="KW-0378">Hydrolase</keyword>
<dbReference type="OrthoDB" id="245563at2759"/>
<dbReference type="GO" id="GO:0046872">
    <property type="term" value="F:metal ion binding"/>
    <property type="evidence" value="ECO:0007669"/>
    <property type="project" value="UniProtKB-KW"/>
</dbReference>
<keyword evidence="5" id="KW-0479">Metal-binding</keyword>
<evidence type="ECO:0000256" key="2">
    <source>
        <dbReference type="ARBA" id="ARBA00005300"/>
    </source>
</evidence>
<dbReference type="Proteomes" id="UP000184188">
    <property type="component" value="Unassembled WGS sequence"/>
</dbReference>
<dbReference type="InterPro" id="IPR012337">
    <property type="entry name" value="RNaseH-like_sf"/>
</dbReference>
<dbReference type="Gene3D" id="3.30.420.10">
    <property type="entry name" value="Ribonuclease H-like superfamily/Ribonuclease H"/>
    <property type="match status" value="1"/>
</dbReference>
<reference evidence="10" key="1">
    <citation type="journal article" date="2017" name="Genome Biol.">
        <title>Comparative genomics reveals high biological diversity and specific adaptations in the industrially and medically important fungal genus Aspergillus.</title>
        <authorList>
            <person name="de Vries R.P."/>
            <person name="Riley R."/>
            <person name="Wiebenga A."/>
            <person name="Aguilar-Osorio G."/>
            <person name="Amillis S."/>
            <person name="Uchima C.A."/>
            <person name="Anderluh G."/>
            <person name="Asadollahi M."/>
            <person name="Askin M."/>
            <person name="Barry K."/>
            <person name="Battaglia E."/>
            <person name="Bayram O."/>
            <person name="Benocci T."/>
            <person name="Braus-Stromeyer S.A."/>
            <person name="Caldana C."/>
            <person name="Canovas D."/>
            <person name="Cerqueira G.C."/>
            <person name="Chen F."/>
            <person name="Chen W."/>
            <person name="Choi C."/>
            <person name="Clum A."/>
            <person name="Dos Santos R.A."/>
            <person name="Damasio A.R."/>
            <person name="Diallinas G."/>
            <person name="Emri T."/>
            <person name="Fekete E."/>
            <person name="Flipphi M."/>
            <person name="Freyberg S."/>
            <person name="Gallo A."/>
            <person name="Gournas C."/>
            <person name="Habgood R."/>
            <person name="Hainaut M."/>
            <person name="Harispe M.L."/>
            <person name="Henrissat B."/>
            <person name="Hilden K.S."/>
            <person name="Hope R."/>
            <person name="Hossain A."/>
            <person name="Karabika E."/>
            <person name="Karaffa L."/>
            <person name="Karanyi Z."/>
            <person name="Krasevec N."/>
            <person name="Kuo A."/>
            <person name="Kusch H."/>
            <person name="LaButti K."/>
            <person name="Lagendijk E.L."/>
            <person name="Lapidus A."/>
            <person name="Levasseur A."/>
            <person name="Lindquist E."/>
            <person name="Lipzen A."/>
            <person name="Logrieco A.F."/>
            <person name="MacCabe A."/>
            <person name="Maekelae M.R."/>
            <person name="Malavazi I."/>
            <person name="Melin P."/>
            <person name="Meyer V."/>
            <person name="Mielnichuk N."/>
            <person name="Miskei M."/>
            <person name="Molnar A.P."/>
            <person name="Mule G."/>
            <person name="Ngan C.Y."/>
            <person name="Orejas M."/>
            <person name="Orosz E."/>
            <person name="Ouedraogo J.P."/>
            <person name="Overkamp K.M."/>
            <person name="Park H.-S."/>
            <person name="Perrone G."/>
            <person name="Piumi F."/>
            <person name="Punt P.J."/>
            <person name="Ram A.F."/>
            <person name="Ramon A."/>
            <person name="Rauscher S."/>
            <person name="Record E."/>
            <person name="Riano-Pachon D.M."/>
            <person name="Robert V."/>
            <person name="Roehrig J."/>
            <person name="Ruller R."/>
            <person name="Salamov A."/>
            <person name="Salih N.S."/>
            <person name="Samson R.A."/>
            <person name="Sandor E."/>
            <person name="Sanguinetti M."/>
            <person name="Schuetze T."/>
            <person name="Sepcic K."/>
            <person name="Shelest E."/>
            <person name="Sherlock G."/>
            <person name="Sophianopoulou V."/>
            <person name="Squina F.M."/>
            <person name="Sun H."/>
            <person name="Susca A."/>
            <person name="Todd R.B."/>
            <person name="Tsang A."/>
            <person name="Unkles S.E."/>
            <person name="van de Wiele N."/>
            <person name="van Rossen-Uffink D."/>
            <person name="Oliveira J.V."/>
            <person name="Vesth T.C."/>
            <person name="Visser J."/>
            <person name="Yu J.-H."/>
            <person name="Zhou M."/>
            <person name="Andersen M.R."/>
            <person name="Archer D.B."/>
            <person name="Baker S.E."/>
            <person name="Benoit I."/>
            <person name="Brakhage A.A."/>
            <person name="Braus G.H."/>
            <person name="Fischer R."/>
            <person name="Frisvad J.C."/>
            <person name="Goldman G.H."/>
            <person name="Houbraken J."/>
            <person name="Oakley B."/>
            <person name="Pocsi I."/>
            <person name="Scazzocchio C."/>
            <person name="Seiboth B."/>
            <person name="vanKuyk P.A."/>
            <person name="Wortman J."/>
            <person name="Dyer P.S."/>
            <person name="Grigoriev I.V."/>
        </authorList>
    </citation>
    <scope>NUCLEOTIDE SEQUENCE [LARGE SCALE GENOMIC DNA]</scope>
    <source>
        <strain evidence="10">CBS 506.65</strain>
    </source>
</reference>
<dbReference type="CDD" id="cd13934">
    <property type="entry name" value="RNase_H_Dikarya_like"/>
    <property type="match status" value="1"/>
</dbReference>
<sequence>MGYMIHTSNAHLSIGDLNGGIGTRRFDPAKMYLRPLEPDEVEVPWSEEWTCVACYKAERCSKCKKMAVHINSIIVAVDGACRGNGTSHAKAAAAVYFGPQSAYNVARVLNSPDPTNQKAELEAGIIALERALAISKNERFYSYDDDSGALLETVVVKTDSEYLAKGMSEWVLKWEQNGYINSRGLPVLNASLFRTLQSLAAELEERDVKVLFWHVPRHLNKKADQMANNALDGKPI</sequence>
<dbReference type="InterPro" id="IPR036397">
    <property type="entry name" value="RNaseH_sf"/>
</dbReference>